<evidence type="ECO:0000256" key="4">
    <source>
        <dbReference type="ARBA" id="ARBA00022827"/>
    </source>
</evidence>
<dbReference type="Gene3D" id="3.30.410.40">
    <property type="match status" value="1"/>
</dbReference>
<feature type="binding site" evidence="5">
    <location>
        <begin position="69"/>
        <end position="72"/>
    </location>
    <ligand>
        <name>FAD</name>
        <dbReference type="ChEBI" id="CHEBI:57692"/>
    </ligand>
</feature>
<dbReference type="InterPro" id="IPR000172">
    <property type="entry name" value="GMC_OxRdtase_N"/>
</dbReference>
<feature type="domain" description="Glucose-methanol-choline oxidoreductase N-terminal" evidence="8">
    <location>
        <begin position="219"/>
        <end position="233"/>
    </location>
</feature>
<evidence type="ECO:0000256" key="2">
    <source>
        <dbReference type="ARBA" id="ARBA00010790"/>
    </source>
</evidence>
<dbReference type="Pfam" id="PF00732">
    <property type="entry name" value="GMC_oxred_N"/>
    <property type="match status" value="1"/>
</dbReference>
<comment type="caution">
    <text evidence="9">The sequence shown here is derived from an EMBL/GenBank/DDBJ whole genome shotgun (WGS) entry which is preliminary data.</text>
</comment>
<dbReference type="InterPro" id="IPR007867">
    <property type="entry name" value="GMC_OxRtase_C"/>
</dbReference>
<name>A0AAD7UDV0_9STRA</name>
<evidence type="ECO:0000259" key="8">
    <source>
        <dbReference type="PROSITE" id="PS00624"/>
    </source>
</evidence>
<feature type="binding site" evidence="5">
    <location>
        <position position="420"/>
    </location>
    <ligand>
        <name>substrate</name>
    </ligand>
</feature>
<evidence type="ECO:0000256" key="3">
    <source>
        <dbReference type="ARBA" id="ARBA00022630"/>
    </source>
</evidence>
<accession>A0AAD7UDV0</accession>
<dbReference type="EMBL" id="JAQMWT010000366">
    <property type="protein sequence ID" value="KAJ8602788.1"/>
    <property type="molecule type" value="Genomic_DNA"/>
</dbReference>
<dbReference type="Proteomes" id="UP001230188">
    <property type="component" value="Unassembled WGS sequence"/>
</dbReference>
<proteinExistence type="inferred from homology"/>
<keyword evidence="4 5" id="KW-0274">FAD</keyword>
<dbReference type="SUPFAM" id="SSF51905">
    <property type="entry name" value="FAD/NAD(P)-binding domain"/>
    <property type="match status" value="1"/>
</dbReference>
<dbReference type="SUPFAM" id="SSF54373">
    <property type="entry name" value="FAD-linked reductases, C-terminal domain"/>
    <property type="match status" value="1"/>
</dbReference>
<comment type="cofactor">
    <cofactor evidence="1 5">
        <name>FAD</name>
        <dbReference type="ChEBI" id="CHEBI:57692"/>
    </cofactor>
</comment>
<keyword evidence="10" id="KW-1185">Reference proteome</keyword>
<dbReference type="Gene3D" id="3.50.50.60">
    <property type="entry name" value="FAD/NAD(P)-binding domain"/>
    <property type="match status" value="1"/>
</dbReference>
<reference evidence="9" key="1">
    <citation type="submission" date="2023-01" db="EMBL/GenBank/DDBJ databases">
        <title>Metagenome sequencing of chrysophaentin producing Chrysophaeum taylorii.</title>
        <authorList>
            <person name="Davison J."/>
            <person name="Bewley C."/>
        </authorList>
    </citation>
    <scope>NUCLEOTIDE SEQUENCE</scope>
    <source>
        <strain evidence="9">NIES-1699</strain>
    </source>
</reference>
<dbReference type="Pfam" id="PF05199">
    <property type="entry name" value="GMC_oxred_C"/>
    <property type="match status" value="1"/>
</dbReference>
<dbReference type="InterPro" id="IPR012132">
    <property type="entry name" value="GMC_OxRdtase"/>
</dbReference>
<comment type="similarity">
    <text evidence="2 6">Belongs to the GMC oxidoreductase family.</text>
</comment>
<dbReference type="PROSITE" id="PS00623">
    <property type="entry name" value="GMC_OXRED_1"/>
    <property type="match status" value="1"/>
</dbReference>
<organism evidence="9 10">
    <name type="scientific">Chrysophaeum taylorii</name>
    <dbReference type="NCBI Taxonomy" id="2483200"/>
    <lineage>
        <taxon>Eukaryota</taxon>
        <taxon>Sar</taxon>
        <taxon>Stramenopiles</taxon>
        <taxon>Ochrophyta</taxon>
        <taxon>Pelagophyceae</taxon>
        <taxon>Pelagomonadales</taxon>
        <taxon>Pelagomonadaceae</taxon>
        <taxon>Chrysophaeum</taxon>
    </lineage>
</organism>
<dbReference type="PROSITE" id="PS00624">
    <property type="entry name" value="GMC_OXRED_2"/>
    <property type="match status" value="1"/>
</dbReference>
<dbReference type="PIRSF" id="PIRSF000137">
    <property type="entry name" value="Alcohol_oxidase"/>
    <property type="match status" value="1"/>
</dbReference>
<evidence type="ECO:0000256" key="5">
    <source>
        <dbReference type="PIRSR" id="PIRSR000137-2"/>
    </source>
</evidence>
<protein>
    <recommendedName>
        <fullName evidence="7 8">Glucose-methanol-choline oxidoreductase N-terminal domain-containing protein</fullName>
    </recommendedName>
</protein>
<feature type="domain" description="Glucose-methanol-choline oxidoreductase N-terminal" evidence="7">
    <location>
        <begin position="59"/>
        <end position="82"/>
    </location>
</feature>
<dbReference type="PANTHER" id="PTHR11552:SF147">
    <property type="entry name" value="CHOLINE DEHYDROGENASE, MITOCHONDRIAL"/>
    <property type="match status" value="1"/>
</dbReference>
<evidence type="ECO:0000313" key="10">
    <source>
        <dbReference type="Proteomes" id="UP001230188"/>
    </source>
</evidence>
<evidence type="ECO:0000313" key="9">
    <source>
        <dbReference type="EMBL" id="KAJ8602788.1"/>
    </source>
</evidence>
<dbReference type="GO" id="GO:0016614">
    <property type="term" value="F:oxidoreductase activity, acting on CH-OH group of donors"/>
    <property type="evidence" value="ECO:0007669"/>
    <property type="project" value="InterPro"/>
</dbReference>
<gene>
    <name evidence="9" type="ORF">CTAYLR_002594</name>
</gene>
<evidence type="ECO:0000256" key="6">
    <source>
        <dbReference type="RuleBase" id="RU003968"/>
    </source>
</evidence>
<dbReference type="InterPro" id="IPR036188">
    <property type="entry name" value="FAD/NAD-bd_sf"/>
</dbReference>
<sequence>MAGKRVVLVEAGPDDREFSDVRTPVKWLEMHPEITYKHYTEKVWETPRRSGLAEVELGGKVLGGSSSINGMVYLRGAKSVYDKWGWGDLNWEALEDALGPLGTATPTRAAEAFLDAARENFGFEDAKNDDCEFLPDSKGDAFCKRTAQTISPRGHRISSATAFLTDEVRRLPNLRILTKTRALRIEFENDGSVATGVLVEREGKEEIIEARNEVILCAGALLTPQLLLLSGIGPASELESIGIRPRVDLPGVGKNLTSHAVADVLIPLKRRDDGLTEVTNTTTFLDAYAYMYSSFCKAVRCAAPDVALTAAYFPKFRAANGEETARIQALPQGHVAVAASRYGSPKARGTVSLRSADPRDSPKIDPNYLGSAEDVAIILEGMRRIQDIARSAANVFGEPMAFPRPNSTLRETFERTAMTYFHPVGTARMGDDETAVVDFDLRVRGGGGVRNLRVADASVIPLIPNANTNPAAMMIGLKAADLILQDDDDAERKKNACVHNPN</sequence>
<dbReference type="PANTHER" id="PTHR11552">
    <property type="entry name" value="GLUCOSE-METHANOL-CHOLINE GMC OXIDOREDUCTASE"/>
    <property type="match status" value="1"/>
</dbReference>
<dbReference type="GO" id="GO:0050660">
    <property type="term" value="F:flavin adenine dinucleotide binding"/>
    <property type="evidence" value="ECO:0007669"/>
    <property type="project" value="InterPro"/>
</dbReference>
<evidence type="ECO:0000259" key="7">
    <source>
        <dbReference type="PROSITE" id="PS00623"/>
    </source>
</evidence>
<feature type="binding site" evidence="5">
    <location>
        <position position="61"/>
    </location>
    <ligand>
        <name>FAD</name>
        <dbReference type="ChEBI" id="CHEBI:57692"/>
    </ligand>
</feature>
<evidence type="ECO:0000256" key="1">
    <source>
        <dbReference type="ARBA" id="ARBA00001974"/>
    </source>
</evidence>
<keyword evidence="3 6" id="KW-0285">Flavoprotein</keyword>
<dbReference type="AlphaFoldDB" id="A0AAD7UDV0"/>